<evidence type="ECO:0000256" key="4">
    <source>
        <dbReference type="ARBA" id="ARBA00023125"/>
    </source>
</evidence>
<evidence type="ECO:0000259" key="9">
    <source>
        <dbReference type="Pfam" id="PF08281"/>
    </source>
</evidence>
<evidence type="ECO:0000256" key="1">
    <source>
        <dbReference type="ARBA" id="ARBA00010641"/>
    </source>
</evidence>
<dbReference type="PROSITE" id="PS01063">
    <property type="entry name" value="SIGMA70_ECF"/>
    <property type="match status" value="1"/>
</dbReference>
<sequence length="219" mass="25148">MDLIGYRGKSSTESASGGCPRQPRIIDNATDDYDLALVKRIRAQEEDWEMAFEQLVMKYQHSVLNTIYRYIGNYNEAEDIAQNVFIKVWHKIKTFKKKAKFSTWLYRIVVNQCLDYQRKKKKEGTVSLDDKLSEEKIPESLTVELDSEQKKKSAIIKQAINELPANQRIALILSKYENKSYQEIADIMGISLGAVAALISRAKESLKTKLIPLREKGII</sequence>
<dbReference type="CDD" id="cd06171">
    <property type="entry name" value="Sigma70_r4"/>
    <property type="match status" value="1"/>
</dbReference>
<dbReference type="InterPro" id="IPR014284">
    <property type="entry name" value="RNA_pol_sigma-70_dom"/>
</dbReference>
<dbReference type="Pfam" id="PF08281">
    <property type="entry name" value="Sigma70_r4_2"/>
    <property type="match status" value="1"/>
</dbReference>
<feature type="region of interest" description="Disordered" evidence="7">
    <location>
        <begin position="1"/>
        <end position="21"/>
    </location>
</feature>
<proteinExistence type="inferred from homology"/>
<dbReference type="InterPro" id="IPR039425">
    <property type="entry name" value="RNA_pol_sigma-70-like"/>
</dbReference>
<dbReference type="PANTHER" id="PTHR43133:SF8">
    <property type="entry name" value="RNA POLYMERASE SIGMA FACTOR HI_1459-RELATED"/>
    <property type="match status" value="1"/>
</dbReference>
<dbReference type="SUPFAM" id="SSF88946">
    <property type="entry name" value="Sigma2 domain of RNA polymerase sigma factors"/>
    <property type="match status" value="1"/>
</dbReference>
<accession>A0A7C6E959</accession>
<evidence type="ECO:0000313" key="10">
    <source>
        <dbReference type="EMBL" id="HHS51238.1"/>
    </source>
</evidence>
<dbReference type="InterPro" id="IPR036388">
    <property type="entry name" value="WH-like_DNA-bd_sf"/>
</dbReference>
<evidence type="ECO:0000259" key="8">
    <source>
        <dbReference type="Pfam" id="PF04542"/>
    </source>
</evidence>
<dbReference type="Gene3D" id="1.10.10.10">
    <property type="entry name" value="Winged helix-like DNA-binding domain superfamily/Winged helix DNA-binding domain"/>
    <property type="match status" value="1"/>
</dbReference>
<dbReference type="Pfam" id="PF04542">
    <property type="entry name" value="Sigma70_r2"/>
    <property type="match status" value="1"/>
</dbReference>
<reference evidence="10" key="1">
    <citation type="journal article" date="2020" name="mSystems">
        <title>Genome- and Community-Level Interaction Insights into Carbon Utilization and Element Cycling Functions of Hydrothermarchaeota in Hydrothermal Sediment.</title>
        <authorList>
            <person name="Zhou Z."/>
            <person name="Liu Y."/>
            <person name="Xu W."/>
            <person name="Pan J."/>
            <person name="Luo Z.H."/>
            <person name="Li M."/>
        </authorList>
    </citation>
    <scope>NUCLEOTIDE SEQUENCE [LARGE SCALE GENOMIC DNA]</scope>
    <source>
        <strain evidence="10">SpSt-876</strain>
    </source>
</reference>
<evidence type="ECO:0000256" key="6">
    <source>
        <dbReference type="RuleBase" id="RU000716"/>
    </source>
</evidence>
<keyword evidence="3 6" id="KW-0731">Sigma factor</keyword>
<dbReference type="InterPro" id="IPR007627">
    <property type="entry name" value="RNA_pol_sigma70_r2"/>
</dbReference>
<dbReference type="AlphaFoldDB" id="A0A7C6E959"/>
<evidence type="ECO:0000256" key="2">
    <source>
        <dbReference type="ARBA" id="ARBA00023015"/>
    </source>
</evidence>
<dbReference type="NCBIfam" id="TIGR02937">
    <property type="entry name" value="sigma70-ECF"/>
    <property type="match status" value="1"/>
</dbReference>
<gene>
    <name evidence="10" type="ORF">ENW73_00015</name>
</gene>
<dbReference type="InterPro" id="IPR013325">
    <property type="entry name" value="RNA_pol_sigma_r2"/>
</dbReference>
<keyword evidence="5 6" id="KW-0804">Transcription</keyword>
<dbReference type="SUPFAM" id="SSF88659">
    <property type="entry name" value="Sigma3 and sigma4 domains of RNA polymerase sigma factors"/>
    <property type="match status" value="1"/>
</dbReference>
<dbReference type="GO" id="GO:0006352">
    <property type="term" value="P:DNA-templated transcription initiation"/>
    <property type="evidence" value="ECO:0007669"/>
    <property type="project" value="InterPro"/>
</dbReference>
<keyword evidence="4 6" id="KW-0238">DNA-binding</keyword>
<dbReference type="InterPro" id="IPR000838">
    <property type="entry name" value="RNA_pol_sigma70_ECF_CS"/>
</dbReference>
<dbReference type="InterPro" id="IPR013324">
    <property type="entry name" value="RNA_pol_sigma_r3/r4-like"/>
</dbReference>
<dbReference type="GO" id="GO:0003677">
    <property type="term" value="F:DNA binding"/>
    <property type="evidence" value="ECO:0007669"/>
    <property type="project" value="UniProtKB-KW"/>
</dbReference>
<keyword evidence="2 6" id="KW-0805">Transcription regulation</keyword>
<dbReference type="InterPro" id="IPR013249">
    <property type="entry name" value="RNA_pol_sigma70_r4_t2"/>
</dbReference>
<evidence type="ECO:0000256" key="3">
    <source>
        <dbReference type="ARBA" id="ARBA00023082"/>
    </source>
</evidence>
<dbReference type="EMBL" id="DTLI01000002">
    <property type="protein sequence ID" value="HHS51238.1"/>
    <property type="molecule type" value="Genomic_DNA"/>
</dbReference>
<comment type="caution">
    <text evidence="10">The sequence shown here is derived from an EMBL/GenBank/DDBJ whole genome shotgun (WGS) entry which is preliminary data.</text>
</comment>
<comment type="similarity">
    <text evidence="1 6">Belongs to the sigma-70 factor family. ECF subfamily.</text>
</comment>
<evidence type="ECO:0000256" key="5">
    <source>
        <dbReference type="ARBA" id="ARBA00023163"/>
    </source>
</evidence>
<dbReference type="PANTHER" id="PTHR43133">
    <property type="entry name" value="RNA POLYMERASE ECF-TYPE SIGMA FACTO"/>
    <property type="match status" value="1"/>
</dbReference>
<evidence type="ECO:0000256" key="7">
    <source>
        <dbReference type="SAM" id="MobiDB-lite"/>
    </source>
</evidence>
<organism evidence="10">
    <name type="scientific">candidate division WOR-3 bacterium</name>
    <dbReference type="NCBI Taxonomy" id="2052148"/>
    <lineage>
        <taxon>Bacteria</taxon>
        <taxon>Bacteria division WOR-3</taxon>
    </lineage>
</organism>
<protein>
    <recommendedName>
        <fullName evidence="6">RNA polymerase sigma factor</fullName>
    </recommendedName>
</protein>
<name>A0A7C6E959_UNCW3</name>
<dbReference type="GO" id="GO:0016987">
    <property type="term" value="F:sigma factor activity"/>
    <property type="evidence" value="ECO:0007669"/>
    <property type="project" value="UniProtKB-KW"/>
</dbReference>
<feature type="domain" description="RNA polymerase sigma factor 70 region 4 type 2" evidence="9">
    <location>
        <begin position="155"/>
        <end position="206"/>
    </location>
</feature>
<feature type="domain" description="RNA polymerase sigma-70 region 2" evidence="8">
    <location>
        <begin position="55"/>
        <end position="122"/>
    </location>
</feature>
<dbReference type="Gene3D" id="1.10.1740.10">
    <property type="match status" value="1"/>
</dbReference>